<comment type="caution">
    <text evidence="5">The sequence shown here is derived from an EMBL/GenBank/DDBJ whole genome shotgun (WGS) entry which is preliminary data.</text>
</comment>
<dbReference type="PANTHER" id="PTHR42877">
    <property type="entry name" value="L-ORNITHINE N(5)-MONOOXYGENASE-RELATED"/>
    <property type="match status" value="1"/>
</dbReference>
<evidence type="ECO:0000256" key="4">
    <source>
        <dbReference type="ARBA" id="ARBA00023002"/>
    </source>
</evidence>
<dbReference type="GO" id="GO:0004499">
    <property type="term" value="F:N,N-dimethylaniline monooxygenase activity"/>
    <property type="evidence" value="ECO:0007669"/>
    <property type="project" value="InterPro"/>
</dbReference>
<dbReference type="InterPro" id="IPR036188">
    <property type="entry name" value="FAD/NAD-bd_sf"/>
</dbReference>
<sequence>MASVADTSLDNAIDEVRPIKVVCIGAGFSGILCGIRLPQRLSKLDLTIYEKNADFGGTWLENRYPGVGCDVPSHSYQYTFAPNPNWSMFYSGGAEIHEYLKDVAWRYDVAKYVKFQHVFQGATWNDATHQWNMKILDAQSGMAFDDTADVLIRGTGLLNKWKWPDIKGLHSFKGSLMHTANFDPTFDWTDKTVALIGAGSTGIQVLPHIQPEAKHVFHYIRGKTWISPVGYGADIGGGSNFEYTITERRNFENNPCLYLEYRHKLEAAMNQSQIVTFRGTATQKRFWEATDRFMKAKLAERPEIYESLRPPFPPGCRRLTPGPGYLEALLQKNVTFIGSGVAEVDEKSILDQQGNYHEVDAIICATGFDYTFKNATAPIIGRNGVSLDDMYTPFPQAYMGVAVPNMPNHFMFLGPASAPASGSFIPTLELVMDYIIQCISKLQMESYGWMEPTSEALQHFNVQADKYFQKTVFTYKCNSFFKGDQDEGRVSVVWPGSAAHYMKAMKNPRWEDYQYGLRREAEGNCMSWLGNGLTVAQQGKVPEVSEAMFDIKAVVSGLPA</sequence>
<dbReference type="Proteomes" id="UP001265746">
    <property type="component" value="Unassembled WGS sequence"/>
</dbReference>
<organism evidence="5 6">
    <name type="scientific">Phomopsis amygdali</name>
    <name type="common">Fusicoccum amygdali</name>
    <dbReference type="NCBI Taxonomy" id="1214568"/>
    <lineage>
        <taxon>Eukaryota</taxon>
        <taxon>Fungi</taxon>
        <taxon>Dikarya</taxon>
        <taxon>Ascomycota</taxon>
        <taxon>Pezizomycotina</taxon>
        <taxon>Sordariomycetes</taxon>
        <taxon>Sordariomycetidae</taxon>
        <taxon>Diaporthales</taxon>
        <taxon>Diaporthaceae</taxon>
        <taxon>Diaporthe</taxon>
    </lineage>
</organism>
<keyword evidence="2" id="KW-0285">Flavoprotein</keyword>
<dbReference type="PANTHER" id="PTHR42877:SF7">
    <property type="entry name" value="FLAVIN-BINDING MONOOXYGENASE-RELATED"/>
    <property type="match status" value="1"/>
</dbReference>
<name>A0AAD9VY68_PHOAM</name>
<dbReference type="Pfam" id="PF00743">
    <property type="entry name" value="FMO-like"/>
    <property type="match status" value="1"/>
</dbReference>
<keyword evidence="4" id="KW-0560">Oxidoreductase</keyword>
<dbReference type="GO" id="GO:0050661">
    <property type="term" value="F:NADP binding"/>
    <property type="evidence" value="ECO:0007669"/>
    <property type="project" value="InterPro"/>
</dbReference>
<evidence type="ECO:0000256" key="1">
    <source>
        <dbReference type="ARBA" id="ARBA00010139"/>
    </source>
</evidence>
<dbReference type="Gene3D" id="3.50.50.60">
    <property type="entry name" value="FAD/NAD(P)-binding domain"/>
    <property type="match status" value="2"/>
</dbReference>
<keyword evidence="6" id="KW-1185">Reference proteome</keyword>
<protein>
    <submittedName>
        <fullName evidence="5">Uncharacterized protein</fullName>
    </submittedName>
</protein>
<evidence type="ECO:0000313" key="5">
    <source>
        <dbReference type="EMBL" id="KAK2596480.1"/>
    </source>
</evidence>
<evidence type="ECO:0000256" key="3">
    <source>
        <dbReference type="ARBA" id="ARBA00022827"/>
    </source>
</evidence>
<dbReference type="AlphaFoldDB" id="A0AAD9VY68"/>
<evidence type="ECO:0000313" key="6">
    <source>
        <dbReference type="Proteomes" id="UP001265746"/>
    </source>
</evidence>
<evidence type="ECO:0000256" key="2">
    <source>
        <dbReference type="ARBA" id="ARBA00022630"/>
    </source>
</evidence>
<dbReference type="SUPFAM" id="SSF51905">
    <property type="entry name" value="FAD/NAD(P)-binding domain"/>
    <property type="match status" value="2"/>
</dbReference>
<dbReference type="GO" id="GO:0050660">
    <property type="term" value="F:flavin adenine dinucleotide binding"/>
    <property type="evidence" value="ECO:0007669"/>
    <property type="project" value="InterPro"/>
</dbReference>
<reference evidence="5" key="1">
    <citation type="submission" date="2023-06" db="EMBL/GenBank/DDBJ databases">
        <authorList>
            <person name="Noh H."/>
        </authorList>
    </citation>
    <scope>NUCLEOTIDE SEQUENCE</scope>
    <source>
        <strain evidence="5">DUCC20226</strain>
    </source>
</reference>
<gene>
    <name evidence="5" type="ORF">N8I77_013368</name>
</gene>
<dbReference type="InterPro" id="IPR020946">
    <property type="entry name" value="Flavin_mOase-like"/>
</dbReference>
<keyword evidence="3" id="KW-0274">FAD</keyword>
<proteinExistence type="inferred from homology"/>
<accession>A0AAD9VY68</accession>
<dbReference type="InterPro" id="IPR051209">
    <property type="entry name" value="FAD-bind_Monooxygenase_sf"/>
</dbReference>
<dbReference type="EMBL" id="JAUJFL010000011">
    <property type="protein sequence ID" value="KAK2596480.1"/>
    <property type="molecule type" value="Genomic_DNA"/>
</dbReference>
<comment type="similarity">
    <text evidence="1">Belongs to the FAD-binding monooxygenase family.</text>
</comment>